<dbReference type="InterPro" id="IPR000232">
    <property type="entry name" value="HSF_DNA-bd"/>
</dbReference>
<feature type="compositionally biased region" description="Low complexity" evidence="5">
    <location>
        <begin position="217"/>
        <end position="229"/>
    </location>
</feature>
<feature type="compositionally biased region" description="Low complexity" evidence="5">
    <location>
        <begin position="436"/>
        <end position="448"/>
    </location>
</feature>
<evidence type="ECO:0000256" key="5">
    <source>
        <dbReference type="SAM" id="MobiDB-lite"/>
    </source>
</evidence>
<feature type="region of interest" description="Disordered" evidence="5">
    <location>
        <begin position="498"/>
        <end position="574"/>
    </location>
</feature>
<feature type="region of interest" description="Disordered" evidence="5">
    <location>
        <begin position="1"/>
        <end position="62"/>
    </location>
</feature>
<dbReference type="InterPro" id="IPR036388">
    <property type="entry name" value="WH-like_DNA-bd_sf"/>
</dbReference>
<dbReference type="InterPro" id="IPR036390">
    <property type="entry name" value="WH_DNA-bd_sf"/>
</dbReference>
<feature type="region of interest" description="Disordered" evidence="5">
    <location>
        <begin position="590"/>
        <end position="651"/>
    </location>
</feature>
<dbReference type="Gene3D" id="1.10.10.10">
    <property type="entry name" value="Winged helix-like DNA-binding domain superfamily/Winged helix DNA-binding domain"/>
    <property type="match status" value="1"/>
</dbReference>
<feature type="compositionally biased region" description="Polar residues" evidence="5">
    <location>
        <begin position="558"/>
        <end position="567"/>
    </location>
</feature>
<feature type="region of interest" description="Disordered" evidence="5">
    <location>
        <begin position="134"/>
        <end position="181"/>
    </location>
</feature>
<dbReference type="GO" id="GO:0043565">
    <property type="term" value="F:sequence-specific DNA binding"/>
    <property type="evidence" value="ECO:0007669"/>
    <property type="project" value="InterPro"/>
</dbReference>
<dbReference type="PANTHER" id="PTHR10015">
    <property type="entry name" value="HEAT SHOCK TRANSCRIPTION FACTOR"/>
    <property type="match status" value="1"/>
</dbReference>
<sequence>MAKQEDMADPSASQTQATTNINGTSVTEAAGVAGGGTTTGRNSNSGLGSSGSSGSGSSSHPPLQSTVFIHKLYNILEDDDLKDLIWWSPSGLSFLIRPTEKFSRALATYFKHTNIASFVRQLNMYGFHKVSNDHCKSTEHDSGSSNANSSSSNNNNGNSTNGSNNNNNNNNNSTVSGGGSSTDVQEDIKIWKFRHSTGLFKRGDIEGLKYIKRRSSRNISNSNGRKNSNPAGQANHLSSGANANGGSANDANFAGASVTDVCGTSQMHPSLAYASFPTHPTPAAAAPPPPSNCSDPYLEARYAEISQSYNVLRYEYNSLQYRHDEVLDQLRGVNADMVHLLELLESLVAIQSSPEPIPQRLSGLEQELVRFKTLLTGRMHRNSDAQIHQPSQKSYFENRPLSSLSVPSHSNVPSLVQHVFAVPARPSSAVNVVQQAPTAGPAPSSSVSAPPPPPPHAPDHFAGSRMMMMNPFETTGNSSKRNMSILMDPLAPAPNLMVAMSPSNPQPFRNPSPVTASTATYRNSRQADRGSKMSVLASKNLQSSSYSDSSSGSSSLSQPQMTTSGTPAGQGVGASAGVAPIKEEQQVMTMAEPLRPPSAKDHGDIVRPIPTRSVGPPDNTRGSSGVYSLLNDDRSASPLDDEMTPTKKVKY</sequence>
<dbReference type="SUPFAM" id="SSF46785">
    <property type="entry name" value="Winged helix' DNA-binding domain"/>
    <property type="match status" value="1"/>
</dbReference>
<organism evidence="7 8">
    <name type="scientific">Zygosaccharomyces mellis</name>
    <dbReference type="NCBI Taxonomy" id="42258"/>
    <lineage>
        <taxon>Eukaryota</taxon>
        <taxon>Fungi</taxon>
        <taxon>Dikarya</taxon>
        <taxon>Ascomycota</taxon>
        <taxon>Saccharomycotina</taxon>
        <taxon>Saccharomycetes</taxon>
        <taxon>Saccharomycetales</taxon>
        <taxon>Saccharomycetaceae</taxon>
        <taxon>Zygosaccharomyces</taxon>
    </lineage>
</organism>
<feature type="region of interest" description="Disordered" evidence="5">
    <location>
        <begin position="216"/>
        <end position="243"/>
    </location>
</feature>
<feature type="compositionally biased region" description="Polar residues" evidence="5">
    <location>
        <begin position="511"/>
        <end position="524"/>
    </location>
</feature>
<dbReference type="EMBL" id="BIMX01000003">
    <property type="protein sequence ID" value="GCE97819.1"/>
    <property type="molecule type" value="Genomic_DNA"/>
</dbReference>
<dbReference type="Proteomes" id="UP000301737">
    <property type="component" value="Unassembled WGS sequence"/>
</dbReference>
<feature type="domain" description="HSF-type DNA-binding" evidence="6">
    <location>
        <begin position="106"/>
        <end position="130"/>
    </location>
</feature>
<proteinExistence type="inferred from homology"/>
<dbReference type="PANTHER" id="PTHR10015:SF396">
    <property type="entry name" value="FLOCCULATION SUPPRESSION PROTEIN"/>
    <property type="match status" value="1"/>
</dbReference>
<accession>A0A4C2E502</accession>
<dbReference type="AlphaFoldDB" id="A0A4C2E502"/>
<evidence type="ECO:0000256" key="1">
    <source>
        <dbReference type="ARBA" id="ARBA00004123"/>
    </source>
</evidence>
<dbReference type="SMART" id="SM00415">
    <property type="entry name" value="HSF"/>
    <property type="match status" value="1"/>
</dbReference>
<keyword evidence="2" id="KW-0238">DNA-binding</keyword>
<evidence type="ECO:0000259" key="6">
    <source>
        <dbReference type="PROSITE" id="PS00434"/>
    </source>
</evidence>
<evidence type="ECO:0000313" key="8">
    <source>
        <dbReference type="Proteomes" id="UP000301737"/>
    </source>
</evidence>
<evidence type="ECO:0000256" key="2">
    <source>
        <dbReference type="ARBA" id="ARBA00023125"/>
    </source>
</evidence>
<reference evidence="7 8" key="1">
    <citation type="submission" date="2019-01" db="EMBL/GenBank/DDBJ databases">
        <title>Draft Genome Sequencing of Zygosaccharomyces mellis Ca-7.</title>
        <authorList>
            <person name="Shiwa Y."/>
            <person name="Kanesaki Y."/>
            <person name="Ishige T."/>
            <person name="Mura K."/>
            <person name="Hori T."/>
            <person name="Tamura T."/>
        </authorList>
    </citation>
    <scope>NUCLEOTIDE SEQUENCE [LARGE SCALE GENOMIC DNA]</scope>
    <source>
        <strain evidence="7 8">Ca-7</strain>
    </source>
</reference>
<comment type="subcellular location">
    <subcellularLocation>
        <location evidence="1">Nucleus</location>
    </subcellularLocation>
</comment>
<evidence type="ECO:0000256" key="3">
    <source>
        <dbReference type="ARBA" id="ARBA00023242"/>
    </source>
</evidence>
<dbReference type="GO" id="GO:0003700">
    <property type="term" value="F:DNA-binding transcription factor activity"/>
    <property type="evidence" value="ECO:0007669"/>
    <property type="project" value="InterPro"/>
</dbReference>
<name>A0A4C2E502_9SACH</name>
<dbReference type="Pfam" id="PF00447">
    <property type="entry name" value="HSF_DNA-bind"/>
    <property type="match status" value="1"/>
</dbReference>
<gene>
    <name evidence="7" type="ORF">ZYGM_002127</name>
</gene>
<feature type="compositionally biased region" description="Low complexity" evidence="5">
    <location>
        <begin position="543"/>
        <end position="557"/>
    </location>
</feature>
<evidence type="ECO:0000313" key="7">
    <source>
        <dbReference type="EMBL" id="GCE97819.1"/>
    </source>
</evidence>
<comment type="caution">
    <text evidence="7">The sequence shown here is derived from an EMBL/GenBank/DDBJ whole genome shotgun (WGS) entry which is preliminary data.</text>
</comment>
<keyword evidence="8" id="KW-1185">Reference proteome</keyword>
<dbReference type="PRINTS" id="PR00056">
    <property type="entry name" value="HSFDOMAIN"/>
</dbReference>
<feature type="compositionally biased region" description="Polar residues" evidence="5">
    <location>
        <begin position="11"/>
        <end position="22"/>
    </location>
</feature>
<comment type="similarity">
    <text evidence="4">Belongs to the HSF family.</text>
</comment>
<dbReference type="PROSITE" id="PS00434">
    <property type="entry name" value="HSF_DOMAIN"/>
    <property type="match status" value="1"/>
</dbReference>
<feature type="compositionally biased region" description="Low complexity" evidence="5">
    <location>
        <begin position="143"/>
        <end position="175"/>
    </location>
</feature>
<dbReference type="OrthoDB" id="60033at2759"/>
<dbReference type="GO" id="GO:0005634">
    <property type="term" value="C:nucleus"/>
    <property type="evidence" value="ECO:0007669"/>
    <property type="project" value="UniProtKB-SubCell"/>
</dbReference>
<protein>
    <recommendedName>
        <fullName evidence="6">HSF-type DNA-binding domain-containing protein</fullName>
    </recommendedName>
</protein>
<keyword evidence="3" id="KW-0539">Nucleus</keyword>
<evidence type="ECO:0000256" key="4">
    <source>
        <dbReference type="RuleBase" id="RU004020"/>
    </source>
</evidence>
<feature type="region of interest" description="Disordered" evidence="5">
    <location>
        <begin position="431"/>
        <end position="463"/>
    </location>
</feature>